<keyword evidence="10" id="KW-1185">Reference proteome</keyword>
<dbReference type="InterPro" id="IPR009056">
    <property type="entry name" value="Cyt_c-like_dom"/>
</dbReference>
<accession>A0A2N5X4G2</accession>
<reference evidence="9 10" key="1">
    <citation type="submission" date="2018-01" db="EMBL/GenBank/DDBJ databases">
        <title>The draft genome sequence of Halioglobus lutimaris HF004.</title>
        <authorList>
            <person name="Du Z.-J."/>
            <person name="Shi M.-J."/>
        </authorList>
    </citation>
    <scope>NUCLEOTIDE SEQUENCE [LARGE SCALE GENOMIC DNA]</scope>
    <source>
        <strain evidence="9 10">HF004</strain>
    </source>
</reference>
<dbReference type="EMBL" id="PKUS01000007">
    <property type="protein sequence ID" value="PLW69376.1"/>
    <property type="molecule type" value="Genomic_DNA"/>
</dbReference>
<evidence type="ECO:0000313" key="9">
    <source>
        <dbReference type="EMBL" id="PLW69376.1"/>
    </source>
</evidence>
<evidence type="ECO:0000256" key="6">
    <source>
        <dbReference type="PROSITE-ProRule" id="PRU00433"/>
    </source>
</evidence>
<keyword evidence="2 6" id="KW-0349">Heme</keyword>
<evidence type="ECO:0000256" key="5">
    <source>
        <dbReference type="ARBA" id="ARBA00023004"/>
    </source>
</evidence>
<evidence type="ECO:0000256" key="2">
    <source>
        <dbReference type="ARBA" id="ARBA00022617"/>
    </source>
</evidence>
<dbReference type="Gene3D" id="1.10.760.10">
    <property type="entry name" value="Cytochrome c-like domain"/>
    <property type="match status" value="1"/>
</dbReference>
<dbReference type="AlphaFoldDB" id="A0A2N5X4G2"/>
<dbReference type="Pfam" id="PF13442">
    <property type="entry name" value="Cytochrome_CBB3"/>
    <property type="match status" value="1"/>
</dbReference>
<keyword evidence="5 6" id="KW-0408">Iron</keyword>
<evidence type="ECO:0000256" key="4">
    <source>
        <dbReference type="ARBA" id="ARBA00022982"/>
    </source>
</evidence>
<dbReference type="SUPFAM" id="SSF46626">
    <property type="entry name" value="Cytochrome c"/>
    <property type="match status" value="1"/>
</dbReference>
<feature type="chain" id="PRO_5014937522" evidence="7">
    <location>
        <begin position="22"/>
        <end position="128"/>
    </location>
</feature>
<evidence type="ECO:0000259" key="8">
    <source>
        <dbReference type="PROSITE" id="PS51007"/>
    </source>
</evidence>
<dbReference type="Proteomes" id="UP000235005">
    <property type="component" value="Unassembled WGS sequence"/>
</dbReference>
<feature type="signal peptide" evidence="7">
    <location>
        <begin position="1"/>
        <end position="21"/>
    </location>
</feature>
<keyword evidence="1" id="KW-0813">Transport</keyword>
<dbReference type="InterPro" id="IPR002323">
    <property type="entry name" value="Cyt_CIE"/>
</dbReference>
<dbReference type="PRINTS" id="PR00607">
    <property type="entry name" value="CYTCHROMECIE"/>
</dbReference>
<protein>
    <submittedName>
        <fullName evidence="9">Cytochrome c5 family protein</fullName>
    </submittedName>
</protein>
<dbReference type="PANTHER" id="PTHR40942">
    <property type="match status" value="1"/>
</dbReference>
<dbReference type="OrthoDB" id="9814708at2"/>
<keyword evidence="3 6" id="KW-0479">Metal-binding</keyword>
<evidence type="ECO:0000313" key="10">
    <source>
        <dbReference type="Proteomes" id="UP000235005"/>
    </source>
</evidence>
<dbReference type="RefSeq" id="WP_076000941.1">
    <property type="nucleotide sequence ID" value="NZ_PKUS01000007.1"/>
</dbReference>
<dbReference type="PANTHER" id="PTHR40942:SF4">
    <property type="entry name" value="CYTOCHROME C5"/>
    <property type="match status" value="1"/>
</dbReference>
<evidence type="ECO:0000256" key="7">
    <source>
        <dbReference type="SAM" id="SignalP"/>
    </source>
</evidence>
<organism evidence="9 10">
    <name type="scientific">Pseudohalioglobus lutimaris</name>
    <dbReference type="NCBI Taxonomy" id="1737061"/>
    <lineage>
        <taxon>Bacteria</taxon>
        <taxon>Pseudomonadati</taxon>
        <taxon>Pseudomonadota</taxon>
        <taxon>Gammaproteobacteria</taxon>
        <taxon>Cellvibrionales</taxon>
        <taxon>Halieaceae</taxon>
        <taxon>Pseudohalioglobus</taxon>
    </lineage>
</organism>
<evidence type="ECO:0000256" key="1">
    <source>
        <dbReference type="ARBA" id="ARBA00022448"/>
    </source>
</evidence>
<dbReference type="GO" id="GO:0009055">
    <property type="term" value="F:electron transfer activity"/>
    <property type="evidence" value="ECO:0007669"/>
    <property type="project" value="InterPro"/>
</dbReference>
<comment type="caution">
    <text evidence="9">The sequence shown here is derived from an EMBL/GenBank/DDBJ whole genome shotgun (WGS) entry which is preliminary data.</text>
</comment>
<proteinExistence type="predicted"/>
<keyword evidence="4" id="KW-0249">Electron transport</keyword>
<dbReference type="InterPro" id="IPR036909">
    <property type="entry name" value="Cyt_c-like_dom_sf"/>
</dbReference>
<dbReference type="GO" id="GO:0020037">
    <property type="term" value="F:heme binding"/>
    <property type="evidence" value="ECO:0007669"/>
    <property type="project" value="InterPro"/>
</dbReference>
<name>A0A2N5X4G2_9GAMM</name>
<evidence type="ECO:0000256" key="3">
    <source>
        <dbReference type="ARBA" id="ARBA00022723"/>
    </source>
</evidence>
<dbReference type="GO" id="GO:0005506">
    <property type="term" value="F:iron ion binding"/>
    <property type="evidence" value="ECO:0007669"/>
    <property type="project" value="InterPro"/>
</dbReference>
<gene>
    <name evidence="9" type="ORF">C0039_07540</name>
</gene>
<dbReference type="PROSITE" id="PS51007">
    <property type="entry name" value="CYTC"/>
    <property type="match status" value="1"/>
</dbReference>
<dbReference type="PROSITE" id="PS51257">
    <property type="entry name" value="PROKAR_LIPOPROTEIN"/>
    <property type="match status" value="1"/>
</dbReference>
<keyword evidence="7" id="KW-0732">Signal</keyword>
<sequence length="128" mass="13690">MMKRIPFVKAFAFALPLSLLAACDGGNDSTGASQSAMPGVEVVRLDARRQDIYDTNCAVCHGMAGTGAPLTGQLSDWQDRSAKGMEVLLNNSMDGFQAMPAMGGCFDCTEEDFRPLITFMTSGLVKNK</sequence>
<feature type="domain" description="Cytochrome c" evidence="8">
    <location>
        <begin position="34"/>
        <end position="124"/>
    </location>
</feature>